<comment type="caution">
    <text evidence="3">The sequence shown here is derived from an EMBL/GenBank/DDBJ whole genome shotgun (WGS) entry which is preliminary data.</text>
</comment>
<feature type="compositionally biased region" description="Pro residues" evidence="1">
    <location>
        <begin position="247"/>
        <end position="256"/>
    </location>
</feature>
<feature type="region of interest" description="Disordered" evidence="1">
    <location>
        <begin position="232"/>
        <end position="288"/>
    </location>
</feature>
<organism evidence="3 4">
    <name type="scientific">Coemansia pectinata</name>
    <dbReference type="NCBI Taxonomy" id="1052879"/>
    <lineage>
        <taxon>Eukaryota</taxon>
        <taxon>Fungi</taxon>
        <taxon>Fungi incertae sedis</taxon>
        <taxon>Zoopagomycota</taxon>
        <taxon>Kickxellomycotina</taxon>
        <taxon>Kickxellomycetes</taxon>
        <taxon>Kickxellales</taxon>
        <taxon>Kickxellaceae</taxon>
        <taxon>Coemansia</taxon>
    </lineage>
</organism>
<feature type="compositionally biased region" description="Pro residues" evidence="1">
    <location>
        <begin position="174"/>
        <end position="183"/>
    </location>
</feature>
<dbReference type="InterPro" id="IPR002059">
    <property type="entry name" value="CSP_DNA-bd"/>
</dbReference>
<evidence type="ECO:0000313" key="3">
    <source>
        <dbReference type="EMBL" id="KAJ2748162.1"/>
    </source>
</evidence>
<dbReference type="InterPro" id="IPR050181">
    <property type="entry name" value="Cold_shock_domain"/>
</dbReference>
<feature type="domain" description="CSD" evidence="2">
    <location>
        <begin position="1"/>
        <end position="40"/>
    </location>
</feature>
<sequence length="288" mass="31232">FVHHTVIHNSGGFKSLAEGEYVEFDVIRGPKGLQATRVTGPNGTFVRGDPYIRFRSKPLLISTVNDGVSSSTATSPYFAYSPYPPGFSQILPYGAQLSQQQPPPPPQFSAFAYPATQQQQQQQPSGGFVIQSSQVGDSRAVVGAPQLGLPPQFFSPSNLSHHHAHHHHHQQPQPQQPPLPQPQPQQLQLQQPSLDAMATSYDTYFRQQQSAFLQAYELPATYVMPGANANMSNNGGIGQHKQLQQPQPIPLPPPHSSSPTLAFTAAPSRQGSKSSLLSVTAPFTGFPE</sequence>
<dbReference type="Pfam" id="PF00313">
    <property type="entry name" value="CSD"/>
    <property type="match status" value="1"/>
</dbReference>
<gene>
    <name evidence="3" type="ORF">GGI19_006231</name>
</gene>
<dbReference type="Gene3D" id="2.40.50.140">
    <property type="entry name" value="Nucleic acid-binding proteins"/>
    <property type="match status" value="1"/>
</dbReference>
<evidence type="ECO:0000313" key="4">
    <source>
        <dbReference type="Proteomes" id="UP001140011"/>
    </source>
</evidence>
<name>A0A9W8GSP1_9FUNG</name>
<dbReference type="PANTHER" id="PTHR11544">
    <property type="entry name" value="COLD SHOCK DOMAIN CONTAINING PROTEINS"/>
    <property type="match status" value="1"/>
</dbReference>
<feature type="compositionally biased region" description="Basic residues" evidence="1">
    <location>
        <begin position="160"/>
        <end position="170"/>
    </location>
</feature>
<keyword evidence="4" id="KW-1185">Reference proteome</keyword>
<protein>
    <recommendedName>
        <fullName evidence="2">CSD domain-containing protein</fullName>
    </recommendedName>
</protein>
<accession>A0A9W8GSP1</accession>
<dbReference type="PROSITE" id="PS51857">
    <property type="entry name" value="CSD_2"/>
    <property type="match status" value="1"/>
</dbReference>
<dbReference type="AlphaFoldDB" id="A0A9W8GSP1"/>
<reference evidence="3" key="1">
    <citation type="submission" date="2022-07" db="EMBL/GenBank/DDBJ databases">
        <title>Phylogenomic reconstructions and comparative analyses of Kickxellomycotina fungi.</title>
        <authorList>
            <person name="Reynolds N.K."/>
            <person name="Stajich J.E."/>
            <person name="Barry K."/>
            <person name="Grigoriev I.V."/>
            <person name="Crous P."/>
            <person name="Smith M.E."/>
        </authorList>
    </citation>
    <scope>NUCLEOTIDE SEQUENCE</scope>
    <source>
        <strain evidence="3">BCRC 34297</strain>
    </source>
</reference>
<feature type="non-terminal residue" evidence="3">
    <location>
        <position position="1"/>
    </location>
</feature>
<dbReference type="SUPFAM" id="SSF50249">
    <property type="entry name" value="Nucleic acid-binding proteins"/>
    <property type="match status" value="1"/>
</dbReference>
<evidence type="ECO:0000256" key="1">
    <source>
        <dbReference type="SAM" id="MobiDB-lite"/>
    </source>
</evidence>
<feature type="compositionally biased region" description="Polar residues" evidence="1">
    <location>
        <begin position="267"/>
        <end position="278"/>
    </location>
</feature>
<proteinExistence type="predicted"/>
<dbReference type="Proteomes" id="UP001140011">
    <property type="component" value="Unassembled WGS sequence"/>
</dbReference>
<dbReference type="EMBL" id="JANBUH010001183">
    <property type="protein sequence ID" value="KAJ2748162.1"/>
    <property type="molecule type" value="Genomic_DNA"/>
</dbReference>
<dbReference type="InterPro" id="IPR012340">
    <property type="entry name" value="NA-bd_OB-fold"/>
</dbReference>
<dbReference type="GO" id="GO:0003676">
    <property type="term" value="F:nucleic acid binding"/>
    <property type="evidence" value="ECO:0007669"/>
    <property type="project" value="InterPro"/>
</dbReference>
<dbReference type="OrthoDB" id="422005at2759"/>
<evidence type="ECO:0000259" key="2">
    <source>
        <dbReference type="PROSITE" id="PS51857"/>
    </source>
</evidence>
<feature type="region of interest" description="Disordered" evidence="1">
    <location>
        <begin position="151"/>
        <end position="191"/>
    </location>
</feature>